<sequence>MTLPLLTRVLRDGRAADELTLPDWDLLVRQARHANLLGRLHHHLAGHGVCVPERPARHLQSAATMAARQHLSVRYEVAQLQRVLRPLREPLILLKGAAYVMAGLPAASGRVFSDVDILLPRQVLDEAESLLTLNGWTGDKLDAYDQRYYRRWMHELPPLVHLFRGSALDVHHTLLPPTSRSHVDTAALLRDSVELPEVPGVRVLCPVDMVLHSAAHLFHEGEPDNLLRDLSDLDLLMRHFSTAAGFWPQLLARAHAHGLEQPLRLALRHCNRVLLTPIPADVLVSSGAALTPTWRARLLDFIYERTLRPQHASTANAWTAWCNRALYIRAHSLRMPLPLLAYHLLHKALRPPRTEALEGRP</sequence>
<dbReference type="EMBL" id="JBIGHX010000001">
    <property type="protein sequence ID" value="MFG6460610.1"/>
    <property type="molecule type" value="Genomic_DNA"/>
</dbReference>
<gene>
    <name evidence="1" type="ORF">ACG04Q_03435</name>
</gene>
<dbReference type="InterPro" id="IPR039498">
    <property type="entry name" value="NTP_transf_5"/>
</dbReference>
<dbReference type="Proteomes" id="UP001606302">
    <property type="component" value="Unassembled WGS sequence"/>
</dbReference>
<comment type="caution">
    <text evidence="1">The sequence shown here is derived from an EMBL/GenBank/DDBJ whole genome shotgun (WGS) entry which is preliminary data.</text>
</comment>
<evidence type="ECO:0000313" key="1">
    <source>
        <dbReference type="EMBL" id="MFG6460610.1"/>
    </source>
</evidence>
<protein>
    <submittedName>
        <fullName evidence="1">Nucleotidyltransferase family protein</fullName>
    </submittedName>
</protein>
<keyword evidence="2" id="KW-1185">Reference proteome</keyword>
<dbReference type="Pfam" id="PF14907">
    <property type="entry name" value="NTP_transf_5"/>
    <property type="match status" value="1"/>
</dbReference>
<dbReference type="RefSeq" id="WP_394509417.1">
    <property type="nucleotide sequence ID" value="NZ_JBIGHX010000001.1"/>
</dbReference>
<proteinExistence type="predicted"/>
<evidence type="ECO:0000313" key="2">
    <source>
        <dbReference type="Proteomes" id="UP001606302"/>
    </source>
</evidence>
<name>A0ABW7GF74_9BURK</name>
<organism evidence="1 2">
    <name type="scientific">Pelomonas lactea</name>
    <dbReference type="NCBI Taxonomy" id="3299030"/>
    <lineage>
        <taxon>Bacteria</taxon>
        <taxon>Pseudomonadati</taxon>
        <taxon>Pseudomonadota</taxon>
        <taxon>Betaproteobacteria</taxon>
        <taxon>Burkholderiales</taxon>
        <taxon>Sphaerotilaceae</taxon>
        <taxon>Roseateles</taxon>
    </lineage>
</organism>
<accession>A0ABW7GF74</accession>
<reference evidence="1 2" key="1">
    <citation type="submission" date="2024-08" db="EMBL/GenBank/DDBJ databases">
        <authorList>
            <person name="Lu H."/>
        </authorList>
    </citation>
    <scope>NUCLEOTIDE SEQUENCE [LARGE SCALE GENOMIC DNA]</scope>
    <source>
        <strain evidence="1 2">DXS20W</strain>
    </source>
</reference>